<comment type="pathway">
    <text evidence="5">Amino-acid biosynthesis; L-arginine biosynthesis; N(2)-acetyl-L-ornithine from L-glutamate: step 3/4.</text>
</comment>
<feature type="active site" evidence="5">
    <location>
        <position position="152"/>
    </location>
</feature>
<comment type="similarity">
    <text evidence="5">Belongs to the NAGSA dehydrogenase family. Type 1 subfamily.</text>
</comment>
<dbReference type="NCBIfam" id="TIGR01850">
    <property type="entry name" value="argC"/>
    <property type="match status" value="1"/>
</dbReference>
<keyword evidence="5" id="KW-0963">Cytoplasm</keyword>
<evidence type="ECO:0000256" key="2">
    <source>
        <dbReference type="ARBA" id="ARBA00022605"/>
    </source>
</evidence>
<keyword evidence="8" id="KW-1185">Reference proteome</keyword>
<evidence type="ECO:0000313" key="7">
    <source>
        <dbReference type="EMBL" id="NJP66148.1"/>
    </source>
</evidence>
<dbReference type="InterPro" id="IPR036291">
    <property type="entry name" value="NAD(P)-bd_dom_sf"/>
</dbReference>
<dbReference type="InterPro" id="IPR050085">
    <property type="entry name" value="AGPR"/>
</dbReference>
<keyword evidence="7" id="KW-0808">Transferase</keyword>
<dbReference type="RefSeq" id="WP_167932673.1">
    <property type="nucleotide sequence ID" value="NZ_JAAVJB010000038.1"/>
</dbReference>
<dbReference type="EMBL" id="JAAVJB010000038">
    <property type="protein sequence ID" value="NJP66148.1"/>
    <property type="molecule type" value="Genomic_DNA"/>
</dbReference>
<feature type="domain" description="Semialdehyde dehydrogenase NAD-binding" evidence="6">
    <location>
        <begin position="8"/>
        <end position="144"/>
    </location>
</feature>
<dbReference type="Pfam" id="PF01118">
    <property type="entry name" value="Semialdhyde_dh"/>
    <property type="match status" value="1"/>
</dbReference>
<protein>
    <recommendedName>
        <fullName evidence="5">N-acetyl-gamma-glutamyl-phosphate reductase</fullName>
        <shortName evidence="5">AGPR</shortName>
        <ecNumber evidence="5">1.2.1.38</ecNumber>
    </recommendedName>
    <alternativeName>
        <fullName evidence="5">N-acetyl-glutamate semialdehyde dehydrogenase</fullName>
        <shortName evidence="5">NAGSA dehydrogenase</shortName>
    </alternativeName>
</protein>
<sequence length="347" mass="37292">MADNDRIRVAVLGASGYTGAELIRLLLGHPRVELAYLSSERYSGRPITSVLPGIRNHPGAAGLRFSPLEACDEVDVAFACLPTGALPPHMPKLSERAERVINLAGDFRLTDQDQAAQHYPESGEWTEQFHYYVPEFSPAPGADIRFVNLPGCMAVSTLYALQPLVAADLAEGGVVVEAKTGASGSGNKSSEHPAERIGNFRVHKPYGHRHAPEIEQALRTFSGRAPDLRFSTFSLDVSRGILVSAYGRLREGTTPLDVKRAYGTAYAKSPFVKARSQLKTPADFPMLKSVVGSNMAEVAVAVRGDQYVAVTAIDNLIKGASGQAVQALNLLYGFEESTALPFTAVNP</sequence>
<dbReference type="PANTHER" id="PTHR32338">
    <property type="entry name" value="N-ACETYL-GAMMA-GLUTAMYL-PHOSPHATE REDUCTASE, CHLOROPLASTIC-RELATED-RELATED"/>
    <property type="match status" value="1"/>
</dbReference>
<evidence type="ECO:0000259" key="6">
    <source>
        <dbReference type="SMART" id="SM00859"/>
    </source>
</evidence>
<name>A0ABX1AL85_9ACTN</name>
<comment type="subcellular location">
    <subcellularLocation>
        <location evidence="5">Cytoplasm</location>
    </subcellularLocation>
</comment>
<evidence type="ECO:0000256" key="3">
    <source>
        <dbReference type="ARBA" id="ARBA00022857"/>
    </source>
</evidence>
<comment type="caution">
    <text evidence="7">The sequence shown here is derived from an EMBL/GenBank/DDBJ whole genome shotgun (WGS) entry which is preliminary data.</text>
</comment>
<keyword evidence="3 5" id="KW-0521">NADP</keyword>
<dbReference type="CDD" id="cd17895">
    <property type="entry name" value="AGPR_1_N"/>
    <property type="match status" value="1"/>
</dbReference>
<keyword evidence="1 5" id="KW-0055">Arginine biosynthesis</keyword>
<dbReference type="PANTHER" id="PTHR32338:SF10">
    <property type="entry name" value="N-ACETYL-GAMMA-GLUTAMYL-PHOSPHATE REDUCTASE, CHLOROPLASTIC-RELATED"/>
    <property type="match status" value="1"/>
</dbReference>
<evidence type="ECO:0000256" key="4">
    <source>
        <dbReference type="ARBA" id="ARBA00023002"/>
    </source>
</evidence>
<evidence type="ECO:0000256" key="5">
    <source>
        <dbReference type="HAMAP-Rule" id="MF_00150"/>
    </source>
</evidence>
<dbReference type="EC" id="1.2.1.38" evidence="5"/>
<dbReference type="InterPro" id="IPR000706">
    <property type="entry name" value="AGPR_type-1"/>
</dbReference>
<reference evidence="7 8" key="1">
    <citation type="submission" date="2020-03" db="EMBL/GenBank/DDBJ databases">
        <title>Draft genome of Streptomyces sp. ventii, isolated from the Axial Seamount in the Pacific Ocean, and resequencing of the two type strains Streptomyces lonarensis strain NCL 716 and Streptomyces bohaiensis strain 11A07.</title>
        <authorList>
            <person name="Loughran R.M."/>
            <person name="Pfannmuller K.M."/>
            <person name="Wasson B.J."/>
            <person name="Deadmond M.C."/>
            <person name="Paddock B.E."/>
            <person name="Koyack M.J."/>
            <person name="Gallegos D.A."/>
            <person name="Mitchell E.A."/>
            <person name="Ushijima B."/>
            <person name="Saw J.H."/>
            <person name="Mcphail K.L."/>
            <person name="Videau P."/>
        </authorList>
    </citation>
    <scope>NUCLEOTIDE SEQUENCE [LARGE SCALE GENOMIC DNA]</scope>
    <source>
        <strain evidence="8">5675061</strain>
    </source>
</reference>
<evidence type="ECO:0000313" key="8">
    <source>
        <dbReference type="Proteomes" id="UP000746503"/>
    </source>
</evidence>
<evidence type="ECO:0000256" key="1">
    <source>
        <dbReference type="ARBA" id="ARBA00022571"/>
    </source>
</evidence>
<dbReference type="Proteomes" id="UP000746503">
    <property type="component" value="Unassembled WGS sequence"/>
</dbReference>
<dbReference type="Pfam" id="PF22698">
    <property type="entry name" value="Semialdhyde_dhC_1"/>
    <property type="match status" value="1"/>
</dbReference>
<dbReference type="HAMAP" id="MF_00150">
    <property type="entry name" value="ArgC_type1"/>
    <property type="match status" value="1"/>
</dbReference>
<gene>
    <name evidence="5 7" type="primary">argC</name>
    <name evidence="7" type="ORF">HCJ92_07550</name>
</gene>
<keyword evidence="4 5" id="KW-0560">Oxidoreductase</keyword>
<dbReference type="SMART" id="SM00859">
    <property type="entry name" value="Semialdhyde_dh"/>
    <property type="match status" value="1"/>
</dbReference>
<accession>A0ABX1AL85</accession>
<dbReference type="GO" id="GO:0003942">
    <property type="term" value="F:N-acetyl-gamma-glutamyl-phosphate reductase activity"/>
    <property type="evidence" value="ECO:0007669"/>
    <property type="project" value="UniProtKB-EC"/>
</dbReference>
<dbReference type="GO" id="GO:0016740">
    <property type="term" value="F:transferase activity"/>
    <property type="evidence" value="ECO:0007669"/>
    <property type="project" value="UniProtKB-KW"/>
</dbReference>
<dbReference type="InterPro" id="IPR058924">
    <property type="entry name" value="AGPR_dimerisation_dom"/>
</dbReference>
<comment type="function">
    <text evidence="5">Catalyzes the NADPH-dependent reduction of N-acetyl-5-glutamyl phosphate to yield N-acetyl-L-glutamate 5-semialdehyde.</text>
</comment>
<dbReference type="Gene3D" id="3.30.360.10">
    <property type="entry name" value="Dihydrodipicolinate Reductase, domain 2"/>
    <property type="match status" value="1"/>
</dbReference>
<dbReference type="SUPFAM" id="SSF55347">
    <property type="entry name" value="Glyceraldehyde-3-phosphate dehydrogenase-like, C-terminal domain"/>
    <property type="match status" value="1"/>
</dbReference>
<dbReference type="SUPFAM" id="SSF51735">
    <property type="entry name" value="NAD(P)-binding Rossmann-fold domains"/>
    <property type="match status" value="1"/>
</dbReference>
<organism evidence="7 8">
    <name type="scientific">Streptomyces spiramenti</name>
    <dbReference type="NCBI Taxonomy" id="2720606"/>
    <lineage>
        <taxon>Bacteria</taxon>
        <taxon>Bacillati</taxon>
        <taxon>Actinomycetota</taxon>
        <taxon>Actinomycetes</taxon>
        <taxon>Kitasatosporales</taxon>
        <taxon>Streptomycetaceae</taxon>
        <taxon>Streptomyces</taxon>
    </lineage>
</organism>
<comment type="catalytic activity">
    <reaction evidence="5">
        <text>N-acetyl-L-glutamate 5-semialdehyde + phosphate + NADP(+) = N-acetyl-L-glutamyl 5-phosphate + NADPH + H(+)</text>
        <dbReference type="Rhea" id="RHEA:21588"/>
        <dbReference type="ChEBI" id="CHEBI:15378"/>
        <dbReference type="ChEBI" id="CHEBI:29123"/>
        <dbReference type="ChEBI" id="CHEBI:43474"/>
        <dbReference type="ChEBI" id="CHEBI:57783"/>
        <dbReference type="ChEBI" id="CHEBI:57936"/>
        <dbReference type="ChEBI" id="CHEBI:58349"/>
        <dbReference type="EC" id="1.2.1.38"/>
    </reaction>
</comment>
<dbReference type="Gene3D" id="3.40.50.720">
    <property type="entry name" value="NAD(P)-binding Rossmann-like Domain"/>
    <property type="match status" value="1"/>
</dbReference>
<proteinExistence type="inferred from homology"/>
<keyword evidence="2 5" id="KW-0028">Amino-acid biosynthesis</keyword>
<dbReference type="InterPro" id="IPR000534">
    <property type="entry name" value="Semialdehyde_DH_NAD-bd"/>
</dbReference>